<feature type="region of interest" description="Disordered" evidence="1">
    <location>
        <begin position="124"/>
        <end position="143"/>
    </location>
</feature>
<gene>
    <name evidence="2" type="ORF">A4X06_0g7055</name>
</gene>
<name>A0A8X7MMW5_9BASI</name>
<evidence type="ECO:0000313" key="2">
    <source>
        <dbReference type="EMBL" id="KAE8242281.1"/>
    </source>
</evidence>
<reference evidence="2" key="1">
    <citation type="submission" date="2016-04" db="EMBL/GenBank/DDBJ databases">
        <authorList>
            <person name="Nguyen H.D."/>
            <person name="Samba Siva P."/>
            <person name="Cullis J."/>
            <person name="Levesque C.A."/>
            <person name="Hambleton S."/>
        </authorList>
    </citation>
    <scope>NUCLEOTIDE SEQUENCE</scope>
    <source>
        <strain evidence="2">DAOMC 236426</strain>
    </source>
</reference>
<evidence type="ECO:0000256" key="1">
    <source>
        <dbReference type="SAM" id="MobiDB-lite"/>
    </source>
</evidence>
<reference evidence="2" key="2">
    <citation type="journal article" date="2019" name="IMA Fungus">
        <title>Genome sequencing and comparison of five Tilletia species to identify candidate genes for the detection of regulated species infecting wheat.</title>
        <authorList>
            <person name="Nguyen H.D.T."/>
            <person name="Sultana T."/>
            <person name="Kesanakurti P."/>
            <person name="Hambleton S."/>
        </authorList>
    </citation>
    <scope>NUCLEOTIDE SEQUENCE</scope>
    <source>
        <strain evidence="2">DAOMC 236426</strain>
    </source>
</reference>
<proteinExistence type="predicted"/>
<organism evidence="2 3">
    <name type="scientific">Tilletia controversa</name>
    <name type="common">dwarf bunt fungus</name>
    <dbReference type="NCBI Taxonomy" id="13291"/>
    <lineage>
        <taxon>Eukaryota</taxon>
        <taxon>Fungi</taxon>
        <taxon>Dikarya</taxon>
        <taxon>Basidiomycota</taxon>
        <taxon>Ustilaginomycotina</taxon>
        <taxon>Exobasidiomycetes</taxon>
        <taxon>Tilletiales</taxon>
        <taxon>Tilletiaceae</taxon>
        <taxon>Tilletia</taxon>
    </lineage>
</organism>
<feature type="compositionally biased region" description="Polar residues" evidence="1">
    <location>
        <begin position="65"/>
        <end position="74"/>
    </location>
</feature>
<dbReference type="AlphaFoldDB" id="A0A8X7MMW5"/>
<comment type="caution">
    <text evidence="2">The sequence shown here is derived from an EMBL/GenBank/DDBJ whole genome shotgun (WGS) entry which is preliminary data.</text>
</comment>
<dbReference type="EMBL" id="LWDE02001142">
    <property type="protein sequence ID" value="KAE8242281.1"/>
    <property type="molecule type" value="Genomic_DNA"/>
</dbReference>
<feature type="region of interest" description="Disordered" evidence="1">
    <location>
        <begin position="60"/>
        <end position="98"/>
    </location>
</feature>
<evidence type="ECO:0000313" key="3">
    <source>
        <dbReference type="Proteomes" id="UP000077684"/>
    </source>
</evidence>
<protein>
    <submittedName>
        <fullName evidence="2">Uncharacterized protein</fullName>
    </submittedName>
</protein>
<sequence length="187" mass="20554">MLSSVFSILELRQLLRIRDAQMDQLQNSLNNAIKSTDNLSKSLAQVTKSNERLVEGLPSRHDSFSALSGNQNVSPVPARSAPNISFGPSPETASPRGLKPSFATTATAAKDLPLRVLETERQNRLRSMQPLSPAARRQRQVRNATSASEYGQCYVKLASKRISVVKKDLEFIGVRVDLVHNIAFPTA</sequence>
<accession>A0A8X7MMW5</accession>
<keyword evidence="3" id="KW-1185">Reference proteome</keyword>
<dbReference type="Proteomes" id="UP000077684">
    <property type="component" value="Unassembled WGS sequence"/>
</dbReference>